<gene>
    <name evidence="3" type="ORF">DERYTH_LOCUS10453</name>
</gene>
<protein>
    <submittedName>
        <fullName evidence="3">1258_t:CDS:1</fullName>
    </submittedName>
</protein>
<feature type="chain" id="PRO_5040142785" evidence="1">
    <location>
        <begin position="20"/>
        <end position="172"/>
    </location>
</feature>
<reference evidence="3" key="1">
    <citation type="submission" date="2021-06" db="EMBL/GenBank/DDBJ databases">
        <authorList>
            <person name="Kallberg Y."/>
            <person name="Tangrot J."/>
            <person name="Rosling A."/>
        </authorList>
    </citation>
    <scope>NUCLEOTIDE SEQUENCE</scope>
    <source>
        <strain evidence="3">MA453B</strain>
    </source>
</reference>
<dbReference type="Proteomes" id="UP000789405">
    <property type="component" value="Unassembled WGS sequence"/>
</dbReference>
<name>A0A9N9H620_9GLOM</name>
<evidence type="ECO:0000313" key="4">
    <source>
        <dbReference type="Proteomes" id="UP000789405"/>
    </source>
</evidence>
<dbReference type="AlphaFoldDB" id="A0A9N9H620"/>
<proteinExistence type="predicted"/>
<keyword evidence="4" id="KW-1185">Reference proteome</keyword>
<comment type="caution">
    <text evidence="3">The sequence shown here is derived from an EMBL/GenBank/DDBJ whole genome shotgun (WGS) entry which is preliminary data.</text>
</comment>
<dbReference type="InterPro" id="IPR046530">
    <property type="entry name" value="BIM1-like_dom"/>
</dbReference>
<feature type="non-terminal residue" evidence="3">
    <location>
        <position position="1"/>
    </location>
</feature>
<evidence type="ECO:0000259" key="2">
    <source>
        <dbReference type="Pfam" id="PF20238"/>
    </source>
</evidence>
<feature type="signal peptide" evidence="1">
    <location>
        <begin position="1"/>
        <end position="19"/>
    </location>
</feature>
<accession>A0A9N9H620</accession>
<dbReference type="OrthoDB" id="2414121at2759"/>
<evidence type="ECO:0000256" key="1">
    <source>
        <dbReference type="SAM" id="SignalP"/>
    </source>
</evidence>
<dbReference type="EMBL" id="CAJVPY010006095">
    <property type="protein sequence ID" value="CAG8656135.1"/>
    <property type="molecule type" value="Genomic_DNA"/>
</dbReference>
<keyword evidence="1" id="KW-0732">Signal</keyword>
<feature type="domain" description="Copper acquisition factor BIM1-like" evidence="2">
    <location>
        <begin position="18"/>
        <end position="158"/>
    </location>
</feature>
<dbReference type="Pfam" id="PF20238">
    <property type="entry name" value="BIM1-like_dom"/>
    <property type="match status" value="1"/>
</dbReference>
<sequence>MKSVIFCIFFALFLNLVSAHYKLLTPPPRSGAVSSYGAPCGLNYTDVNQTTISSFPVKGGIVTVDMLHATAGTLILYFSNDDGKTFAPLTDPTKYNITDKLGQNLTIPVDLSKVNATVGKQGILQSVFLEGNETSPSNTTLYDCADVNIAAENTTAPATKSNAGSINAPRFG</sequence>
<organism evidence="3 4">
    <name type="scientific">Dentiscutata erythropus</name>
    <dbReference type="NCBI Taxonomy" id="1348616"/>
    <lineage>
        <taxon>Eukaryota</taxon>
        <taxon>Fungi</taxon>
        <taxon>Fungi incertae sedis</taxon>
        <taxon>Mucoromycota</taxon>
        <taxon>Glomeromycotina</taxon>
        <taxon>Glomeromycetes</taxon>
        <taxon>Diversisporales</taxon>
        <taxon>Gigasporaceae</taxon>
        <taxon>Dentiscutata</taxon>
    </lineage>
</organism>
<evidence type="ECO:0000313" key="3">
    <source>
        <dbReference type="EMBL" id="CAG8656135.1"/>
    </source>
</evidence>